<proteinExistence type="predicted"/>
<organism evidence="2 3">
    <name type="scientific">Pyrus ussuriensis x Pyrus communis</name>
    <dbReference type="NCBI Taxonomy" id="2448454"/>
    <lineage>
        <taxon>Eukaryota</taxon>
        <taxon>Viridiplantae</taxon>
        <taxon>Streptophyta</taxon>
        <taxon>Embryophyta</taxon>
        <taxon>Tracheophyta</taxon>
        <taxon>Spermatophyta</taxon>
        <taxon>Magnoliopsida</taxon>
        <taxon>eudicotyledons</taxon>
        <taxon>Gunneridae</taxon>
        <taxon>Pentapetalae</taxon>
        <taxon>rosids</taxon>
        <taxon>fabids</taxon>
        <taxon>Rosales</taxon>
        <taxon>Rosaceae</taxon>
        <taxon>Amygdaloideae</taxon>
        <taxon>Maleae</taxon>
        <taxon>Pyrus</taxon>
    </lineage>
</organism>
<dbReference type="OrthoDB" id="1194713at2759"/>
<keyword evidence="1" id="KW-1133">Transmembrane helix</keyword>
<keyword evidence="1" id="KW-0812">Transmembrane</keyword>
<gene>
    <name evidence="2" type="ORF">D8674_022012</name>
</gene>
<comment type="caution">
    <text evidence="2">The sequence shown here is derived from an EMBL/GenBank/DDBJ whole genome shotgun (WGS) entry which is preliminary data.</text>
</comment>
<feature type="transmembrane region" description="Helical" evidence="1">
    <location>
        <begin position="7"/>
        <end position="25"/>
    </location>
</feature>
<sequence>MASHWPYLVYAVAICMIATNVAANYDKPYVHSSPPLPPSSYLPPYFHSHHLHHLPRHHRIITRLLHHPLINTKIFEFLLYLFILVAQIISARESFTLLLVYL</sequence>
<protein>
    <submittedName>
        <fullName evidence="2">Extensin-2-like</fullName>
    </submittedName>
</protein>
<evidence type="ECO:0000313" key="2">
    <source>
        <dbReference type="EMBL" id="KAB2615424.1"/>
    </source>
</evidence>
<evidence type="ECO:0000256" key="1">
    <source>
        <dbReference type="SAM" id="Phobius"/>
    </source>
</evidence>
<keyword evidence="1" id="KW-0472">Membrane</keyword>
<reference evidence="3" key="2">
    <citation type="submission" date="2019-10" db="EMBL/GenBank/DDBJ databases">
        <title>A de novo genome assembly of a pear dwarfing rootstock.</title>
        <authorList>
            <person name="Wang F."/>
            <person name="Wang J."/>
            <person name="Li S."/>
            <person name="Zhang Y."/>
            <person name="Fang M."/>
            <person name="Ma L."/>
            <person name="Zhao Y."/>
            <person name="Jiang S."/>
        </authorList>
    </citation>
    <scope>NUCLEOTIDE SEQUENCE [LARGE SCALE GENOMIC DNA]</scope>
</reference>
<dbReference type="EMBL" id="SMOL01000402">
    <property type="protein sequence ID" value="KAB2615424.1"/>
    <property type="molecule type" value="Genomic_DNA"/>
</dbReference>
<reference evidence="2 3" key="3">
    <citation type="submission" date="2019-11" db="EMBL/GenBank/DDBJ databases">
        <title>A de novo genome assembly of a pear dwarfing rootstock.</title>
        <authorList>
            <person name="Wang F."/>
            <person name="Wang J."/>
            <person name="Li S."/>
            <person name="Zhang Y."/>
            <person name="Fang M."/>
            <person name="Ma L."/>
            <person name="Zhao Y."/>
            <person name="Jiang S."/>
        </authorList>
    </citation>
    <scope>NUCLEOTIDE SEQUENCE [LARGE SCALE GENOMIC DNA]</scope>
    <source>
        <strain evidence="2">S2</strain>
        <tissue evidence="2">Leaf</tissue>
    </source>
</reference>
<name>A0A5N5GXA9_9ROSA</name>
<accession>A0A5N5GXA9</accession>
<keyword evidence="3" id="KW-1185">Reference proteome</keyword>
<dbReference type="Proteomes" id="UP000327157">
    <property type="component" value="Chromosome 3"/>
</dbReference>
<dbReference type="AlphaFoldDB" id="A0A5N5GXA9"/>
<reference evidence="2 3" key="1">
    <citation type="submission" date="2019-09" db="EMBL/GenBank/DDBJ databases">
        <authorList>
            <person name="Ou C."/>
        </authorList>
    </citation>
    <scope>NUCLEOTIDE SEQUENCE [LARGE SCALE GENOMIC DNA]</scope>
    <source>
        <strain evidence="2">S2</strain>
        <tissue evidence="2">Leaf</tissue>
    </source>
</reference>
<evidence type="ECO:0000313" key="3">
    <source>
        <dbReference type="Proteomes" id="UP000327157"/>
    </source>
</evidence>
<feature type="transmembrane region" description="Helical" evidence="1">
    <location>
        <begin position="77"/>
        <end position="101"/>
    </location>
</feature>